<protein>
    <submittedName>
        <fullName evidence="2">Uncharacterized protein</fullName>
    </submittedName>
</protein>
<dbReference type="AlphaFoldDB" id="A0A177CHZ2"/>
<feature type="transmembrane region" description="Helical" evidence="1">
    <location>
        <begin position="103"/>
        <end position="130"/>
    </location>
</feature>
<evidence type="ECO:0000256" key="1">
    <source>
        <dbReference type="SAM" id="Phobius"/>
    </source>
</evidence>
<dbReference type="RefSeq" id="XP_018036805.1">
    <property type="nucleotide sequence ID" value="XM_018174463.1"/>
</dbReference>
<reference evidence="2 3" key="1">
    <citation type="submission" date="2016-05" db="EMBL/GenBank/DDBJ databases">
        <title>Comparative analysis of secretome profiles of manganese(II)-oxidizing ascomycete fungi.</title>
        <authorList>
            <consortium name="DOE Joint Genome Institute"/>
            <person name="Zeiner C.A."/>
            <person name="Purvine S.O."/>
            <person name="Zink E.M."/>
            <person name="Wu S."/>
            <person name="Pasa-Tolic L."/>
            <person name="Chaput D.L."/>
            <person name="Haridas S."/>
            <person name="Grigoriev I.V."/>
            <person name="Santelli C.M."/>
            <person name="Hansel C.M."/>
        </authorList>
    </citation>
    <scope>NUCLEOTIDE SEQUENCE [LARGE SCALE GENOMIC DNA]</scope>
    <source>
        <strain evidence="2 3">AP3s5-JAC2a</strain>
    </source>
</reference>
<dbReference type="PANTHER" id="PTHR35041">
    <property type="entry name" value="MEDIATOR OF RNA POLYMERASE II TRANSCRIPTION SUBUNIT 1"/>
    <property type="match status" value="1"/>
</dbReference>
<dbReference type="STRING" id="1460663.A0A177CHZ2"/>
<dbReference type="GeneID" id="28757949"/>
<accession>A0A177CHZ2</accession>
<name>A0A177CHZ2_9PLEO</name>
<dbReference type="EMBL" id="KV441552">
    <property type="protein sequence ID" value="OAG06440.1"/>
    <property type="molecule type" value="Genomic_DNA"/>
</dbReference>
<evidence type="ECO:0000313" key="3">
    <source>
        <dbReference type="Proteomes" id="UP000077069"/>
    </source>
</evidence>
<organism evidence="2 3">
    <name type="scientific">Paraphaeosphaeria sporulosa</name>
    <dbReference type="NCBI Taxonomy" id="1460663"/>
    <lineage>
        <taxon>Eukaryota</taxon>
        <taxon>Fungi</taxon>
        <taxon>Dikarya</taxon>
        <taxon>Ascomycota</taxon>
        <taxon>Pezizomycotina</taxon>
        <taxon>Dothideomycetes</taxon>
        <taxon>Pleosporomycetidae</taxon>
        <taxon>Pleosporales</taxon>
        <taxon>Massarineae</taxon>
        <taxon>Didymosphaeriaceae</taxon>
        <taxon>Paraphaeosphaeria</taxon>
    </lineage>
</organism>
<evidence type="ECO:0000313" key="2">
    <source>
        <dbReference type="EMBL" id="OAG06440.1"/>
    </source>
</evidence>
<keyword evidence="1" id="KW-0472">Membrane</keyword>
<sequence length="638" mass="71403">MVASFLVGIALAFGQHLLYSSLHHKVEDDEGKKVKYVLYGRALAYFSKVAFGMCCILVYRQRIWTSFRNKALTVLTIDQLFLGTEDPSLFLNWEAISLAPRPVLIALVIWLIPVATIIFSPGALTFGWYFEVDSTSLTVPTLNFSAESSSDWRVPLKMKDGTTRKSLMFYNTTDALGKQPGFFDYFDQPSTDITRVTLMNAFSLTDTSLNRADARQDSCGGSFNCTYTTSFVGPGYKCEQVATSSADNDKLKEFGAPFNTSKLIPDGKNVYFADVEEGDYAKPQDPRITAQGGVPPLEVNLDDIGIFKSEPVIWIGYAVNSTVPLDGNSTFRRNWTHKFDQHIFRCVHYETKYTVKWNYTEPFFKTEVSQEFLSPVVNTTFSRNGDGTPNWDTPVPVQNYVSPRDTERYKKVAAYHTMGQSLRGFLKGSIEMDPPIPGPSYPRVSSAIAQTRLVSNSTSLPMKDLPEQLQDFYTKMVLSLFSAPQMLVVDHERVLVNRTRFQSTFIYNPEKLWACYAPVILVTLIILVIGAWNIVKDGTTFSVGFSRIMVTTRNTTLDDISRGACLGNDPFPLELMHTRLQFGVLNDHTEDYVGVEALPGIGHCAFGVPSELSPIRRGQPYAGLAKRDGAELVKEKVD</sequence>
<dbReference type="Proteomes" id="UP000077069">
    <property type="component" value="Unassembled WGS sequence"/>
</dbReference>
<dbReference type="PANTHER" id="PTHR35041:SF3">
    <property type="entry name" value="FORMYLMETHIONINE DEFORMYLASE-LIKE PROTEIN"/>
    <property type="match status" value="1"/>
</dbReference>
<keyword evidence="3" id="KW-1185">Reference proteome</keyword>
<dbReference type="OrthoDB" id="5340195at2759"/>
<keyword evidence="1" id="KW-1133">Transmembrane helix</keyword>
<gene>
    <name evidence="2" type="ORF">CC84DRAFT_1092550</name>
</gene>
<dbReference type="InParanoid" id="A0A177CHZ2"/>
<feature type="transmembrane region" description="Helical" evidence="1">
    <location>
        <begin position="38"/>
        <end position="59"/>
    </location>
</feature>
<feature type="transmembrane region" description="Helical" evidence="1">
    <location>
        <begin position="516"/>
        <end position="535"/>
    </location>
</feature>
<keyword evidence="1" id="KW-0812">Transmembrane</keyword>
<proteinExistence type="predicted"/>